<evidence type="ECO:0000256" key="10">
    <source>
        <dbReference type="ARBA" id="ARBA00023303"/>
    </source>
</evidence>
<keyword evidence="7 14" id="KW-1133">Transmembrane helix</keyword>
<feature type="region of interest" description="Disordered" evidence="13">
    <location>
        <begin position="1"/>
        <end position="52"/>
    </location>
</feature>
<evidence type="ECO:0000259" key="16">
    <source>
        <dbReference type="Pfam" id="PF17655"/>
    </source>
</evidence>
<evidence type="ECO:0000256" key="12">
    <source>
        <dbReference type="RuleBase" id="RU003822"/>
    </source>
</evidence>
<evidence type="ECO:0000256" key="9">
    <source>
        <dbReference type="ARBA" id="ARBA00023136"/>
    </source>
</evidence>
<evidence type="ECO:0000256" key="4">
    <source>
        <dbReference type="ARBA" id="ARBA00022692"/>
    </source>
</evidence>
<keyword evidence="10 12" id="KW-0407">Ion channel</keyword>
<dbReference type="VEuPathDB" id="VectorBase:LLONM1_006368"/>
<keyword evidence="4 12" id="KW-0812">Transmembrane</keyword>
<dbReference type="GO" id="GO:1990573">
    <property type="term" value="P:potassium ion import across plasma membrane"/>
    <property type="evidence" value="ECO:0007669"/>
    <property type="project" value="TreeGrafter"/>
</dbReference>
<comment type="subcellular location">
    <subcellularLocation>
        <location evidence="1 12">Membrane</location>
        <topology evidence="1 12">Multi-pass membrane protein</topology>
    </subcellularLocation>
</comment>
<feature type="transmembrane region" description="Helical" evidence="14">
    <location>
        <begin position="134"/>
        <end position="157"/>
    </location>
</feature>
<dbReference type="Pfam" id="PF01007">
    <property type="entry name" value="IRK"/>
    <property type="match status" value="1"/>
</dbReference>
<dbReference type="InterPro" id="IPR014756">
    <property type="entry name" value="Ig_E-set"/>
</dbReference>
<feature type="region of interest" description="Disordered" evidence="13">
    <location>
        <begin position="453"/>
        <end position="516"/>
    </location>
</feature>
<evidence type="ECO:0000256" key="13">
    <source>
        <dbReference type="SAM" id="MobiDB-lite"/>
    </source>
</evidence>
<evidence type="ECO:0000259" key="15">
    <source>
        <dbReference type="Pfam" id="PF01007"/>
    </source>
</evidence>
<evidence type="ECO:0000256" key="2">
    <source>
        <dbReference type="ARBA" id="ARBA00022448"/>
    </source>
</evidence>
<evidence type="ECO:0000256" key="1">
    <source>
        <dbReference type="ARBA" id="ARBA00004141"/>
    </source>
</evidence>
<protein>
    <submittedName>
        <fullName evidence="17">Putative inwardly rectifying potassium channel isoform f</fullName>
    </submittedName>
</protein>
<dbReference type="Gene3D" id="2.60.40.1400">
    <property type="entry name" value="G protein-activated inward rectifier potassium channel 1"/>
    <property type="match status" value="1"/>
</dbReference>
<evidence type="ECO:0000313" key="17">
    <source>
        <dbReference type="EMBL" id="MBC1173647.1"/>
    </source>
</evidence>
<dbReference type="AlphaFoldDB" id="A0A7G3AN14"/>
<keyword evidence="6 12" id="KW-0630">Potassium</keyword>
<comment type="catalytic activity">
    <reaction evidence="11">
        <text>K(+)(in) = K(+)(out)</text>
        <dbReference type="Rhea" id="RHEA:29463"/>
        <dbReference type="ChEBI" id="CHEBI:29103"/>
    </reaction>
</comment>
<dbReference type="PANTHER" id="PTHR11767:SF102">
    <property type="entry name" value="INWARDLY RECTIFYING POTASSIUM CHANNEL 1, ISOFORM F"/>
    <property type="match status" value="1"/>
</dbReference>
<dbReference type="GO" id="GO:0005242">
    <property type="term" value="F:inward rectifier potassium channel activity"/>
    <property type="evidence" value="ECO:0007669"/>
    <property type="project" value="InterPro"/>
</dbReference>
<dbReference type="InterPro" id="IPR040445">
    <property type="entry name" value="Kir_TM"/>
</dbReference>
<feature type="domain" description="Inward rectifier potassium channel C-terminal" evidence="16">
    <location>
        <begin position="256"/>
        <end position="428"/>
    </location>
</feature>
<dbReference type="FunFam" id="2.60.40.1400:FF:000001">
    <property type="entry name" value="G protein-activated inward rectifier potassium channel 2"/>
    <property type="match status" value="1"/>
</dbReference>
<comment type="similarity">
    <text evidence="12">Belongs to the inward rectifier-type potassium channel (TC 1.A.2.1) family.</text>
</comment>
<dbReference type="PANTHER" id="PTHR11767">
    <property type="entry name" value="INWARD RECTIFIER POTASSIUM CHANNEL"/>
    <property type="match status" value="1"/>
</dbReference>
<dbReference type="InterPro" id="IPR013518">
    <property type="entry name" value="K_chnl_inward-rec_Kir_cyto"/>
</dbReference>
<proteinExistence type="inferred from homology"/>
<sequence>MTKIMDERRPPESPGDLAWTKLLDDNSTPSPVIVKIEGNQKESPTSSDPPQIAGRRQSILGAFQRQIRLSLKAVSDSPGPITRYRQTRFSSRRVRKRVIFKHGDCNVVQGNVAKRRRRYMQDIFTTLVDAQWRWTLLVFALSFLLSWTAFGIIWWLIMYTHGDLDHLEPQDPHVQLIQNKSTNPCVTEIYGFTSCFLFSVETQHTIGYGNRYITEECPEAIFIMCLQSIMGVFIQAFMVGIVFAKLSRPKKRAQTLLFSRNAVICHRDGVPCLMFRVGDMRKSHIIEAHVRAQIIRKKVTKENEVLPFYQQELQVGADGREDRLMFIWPTTIVHRIDKHSPLYALSAQDMLKERFEIVVMLEGVVESTGMTTQARSSYLPSEILWGHRFEHVVAFRKETGEYEVDYTLFNNTYEVDTPLCSAKQLDELRAELNTPNGLERLCSSGLLPRVSSAASLDPASEESGDSGRLQMRSCSVPNGIPITETHHHQQANGHKKTQSGRRLSVKHETLPVDSMC</sequence>
<dbReference type="SUPFAM" id="SSF81296">
    <property type="entry name" value="E set domains"/>
    <property type="match status" value="1"/>
</dbReference>
<dbReference type="SUPFAM" id="SSF81324">
    <property type="entry name" value="Voltage-gated potassium channels"/>
    <property type="match status" value="1"/>
</dbReference>
<keyword evidence="2 12" id="KW-0813">Transport</keyword>
<evidence type="ECO:0000256" key="14">
    <source>
        <dbReference type="SAM" id="Phobius"/>
    </source>
</evidence>
<keyword evidence="5 12" id="KW-0851">Voltage-gated channel</keyword>
<name>A0A7G3AN14_LUTLO</name>
<evidence type="ECO:0000256" key="7">
    <source>
        <dbReference type="ARBA" id="ARBA00022989"/>
    </source>
</evidence>
<dbReference type="EMBL" id="GITU01004944">
    <property type="protein sequence ID" value="MBC1173647.1"/>
    <property type="molecule type" value="Transcribed_RNA"/>
</dbReference>
<accession>A0A7G3AN14</accession>
<feature type="compositionally biased region" description="Basic and acidic residues" evidence="13">
    <location>
        <begin position="1"/>
        <end position="11"/>
    </location>
</feature>
<reference evidence="17" key="1">
    <citation type="journal article" date="2020" name="BMC">
        <title>Leishmania infection induces a limited differential gene expression in the sand fly midgut.</title>
        <authorList>
            <person name="Coutinho-Abreu I.V."/>
            <person name="Serafim T.D."/>
            <person name="Meneses C."/>
            <person name="Kamhawi S."/>
            <person name="Oliveira F."/>
            <person name="Valenzuela J.G."/>
        </authorList>
    </citation>
    <scope>NUCLEOTIDE SEQUENCE</scope>
    <source>
        <strain evidence="17">Jacobina</strain>
        <tissue evidence="17">Midgut</tissue>
    </source>
</reference>
<evidence type="ECO:0000256" key="6">
    <source>
        <dbReference type="ARBA" id="ARBA00022958"/>
    </source>
</evidence>
<dbReference type="GO" id="GO:0005886">
    <property type="term" value="C:plasma membrane"/>
    <property type="evidence" value="ECO:0007669"/>
    <property type="project" value="TreeGrafter"/>
</dbReference>
<keyword evidence="9 14" id="KW-0472">Membrane</keyword>
<dbReference type="PRINTS" id="PR01320">
    <property type="entry name" value="KIRCHANNEL"/>
</dbReference>
<keyword evidence="3 12" id="KW-0633">Potassium transport</keyword>
<dbReference type="Pfam" id="PF17655">
    <property type="entry name" value="IRK_C"/>
    <property type="match status" value="1"/>
</dbReference>
<dbReference type="FunFam" id="1.10.287.70:FF:000078">
    <property type="entry name" value="Putative Inward rectifier potassium channel"/>
    <property type="match status" value="1"/>
</dbReference>
<feature type="transmembrane region" description="Helical" evidence="14">
    <location>
        <begin position="220"/>
        <end position="244"/>
    </location>
</feature>
<dbReference type="GO" id="GO:0034702">
    <property type="term" value="C:monoatomic ion channel complex"/>
    <property type="evidence" value="ECO:0007669"/>
    <property type="project" value="UniProtKB-KW"/>
</dbReference>
<evidence type="ECO:0000256" key="5">
    <source>
        <dbReference type="ARBA" id="ARBA00022882"/>
    </source>
</evidence>
<keyword evidence="8 12" id="KW-0406">Ion transport</keyword>
<dbReference type="Gene3D" id="1.10.287.70">
    <property type="match status" value="1"/>
</dbReference>
<dbReference type="InterPro" id="IPR016449">
    <property type="entry name" value="K_chnl_inward-rec_Kir"/>
</dbReference>
<evidence type="ECO:0000256" key="8">
    <source>
        <dbReference type="ARBA" id="ARBA00023065"/>
    </source>
</evidence>
<organism evidence="17">
    <name type="scientific">Lutzomyia longipalpis</name>
    <name type="common">Sand fly</name>
    <dbReference type="NCBI Taxonomy" id="7200"/>
    <lineage>
        <taxon>Eukaryota</taxon>
        <taxon>Metazoa</taxon>
        <taxon>Ecdysozoa</taxon>
        <taxon>Arthropoda</taxon>
        <taxon>Hexapoda</taxon>
        <taxon>Insecta</taxon>
        <taxon>Pterygota</taxon>
        <taxon>Neoptera</taxon>
        <taxon>Endopterygota</taxon>
        <taxon>Diptera</taxon>
        <taxon>Nematocera</taxon>
        <taxon>Psychodoidea</taxon>
        <taxon>Psychodidae</taxon>
        <taxon>Lutzomyia</taxon>
        <taxon>Lutzomyia</taxon>
    </lineage>
</organism>
<feature type="domain" description="Potassium channel inwardly rectifying transmembrane" evidence="15">
    <location>
        <begin position="100"/>
        <end position="249"/>
    </location>
</feature>
<dbReference type="InterPro" id="IPR041647">
    <property type="entry name" value="IRK_C"/>
</dbReference>
<evidence type="ECO:0000256" key="11">
    <source>
        <dbReference type="ARBA" id="ARBA00034430"/>
    </source>
</evidence>
<evidence type="ECO:0000256" key="3">
    <source>
        <dbReference type="ARBA" id="ARBA00022538"/>
    </source>
</evidence>
<dbReference type="GO" id="GO:0034765">
    <property type="term" value="P:regulation of monoatomic ion transmembrane transport"/>
    <property type="evidence" value="ECO:0007669"/>
    <property type="project" value="TreeGrafter"/>
</dbReference>